<evidence type="ECO:0000313" key="3">
    <source>
        <dbReference type="EMBL" id="MDZ5458693.1"/>
    </source>
</evidence>
<comment type="caution">
    <text evidence="3">The sequence shown here is derived from an EMBL/GenBank/DDBJ whole genome shotgun (WGS) entry which is preliminary data.</text>
</comment>
<dbReference type="RefSeq" id="WP_066331102.1">
    <property type="nucleotide sequence ID" value="NZ_JAXOJX010000033.1"/>
</dbReference>
<name>A0ABU5IID2_9BURK</name>
<dbReference type="EMBL" id="JAXOJX010000033">
    <property type="protein sequence ID" value="MDZ5458693.1"/>
    <property type="molecule type" value="Genomic_DNA"/>
</dbReference>
<feature type="region of interest" description="Disordered" evidence="1">
    <location>
        <begin position="99"/>
        <end position="161"/>
    </location>
</feature>
<sequence>MDAIELLTGQHRKLEALMKQWMDSNEAQRPSLFKRVGDELTVHVTSEEQIFYPAVKAKRTEDILLESLEEHLSLKRVLADLVEMDPSDPAFEPKFHVLKEQAEHHHKEEEENLFPKVKQLLEPAARNKLGEQMEALQQQLKREGDPREAVTQQTDEAAKLE</sequence>
<dbReference type="PANTHER" id="PTHR35585:SF1">
    <property type="entry name" value="HHE DOMAIN PROTEIN (AFU_ORTHOLOGUE AFUA_4G00730)"/>
    <property type="match status" value="1"/>
</dbReference>
<dbReference type="PANTHER" id="PTHR35585">
    <property type="entry name" value="HHE DOMAIN PROTEIN (AFU_ORTHOLOGUE AFUA_4G00730)"/>
    <property type="match status" value="1"/>
</dbReference>
<proteinExistence type="predicted"/>
<dbReference type="Pfam" id="PF01814">
    <property type="entry name" value="Hemerythrin"/>
    <property type="match status" value="1"/>
</dbReference>
<reference evidence="3 4" key="1">
    <citation type="submission" date="2023-11" db="EMBL/GenBank/DDBJ databases">
        <title>Draft genome of Azohydromonas lata strain H1 (DSM1123), a polyhydroxyalkanoate producer.</title>
        <authorList>
            <person name="Traversa D."/>
            <person name="D'Addabbo P."/>
            <person name="Pazzani C."/>
            <person name="Manzari C."/>
            <person name="Chiara M."/>
            <person name="Scrascia M."/>
        </authorList>
    </citation>
    <scope>NUCLEOTIDE SEQUENCE [LARGE SCALE GENOMIC DNA]</scope>
    <source>
        <strain evidence="3 4">H1</strain>
    </source>
</reference>
<dbReference type="InterPro" id="IPR012312">
    <property type="entry name" value="Hemerythrin-like"/>
</dbReference>
<keyword evidence="4" id="KW-1185">Reference proteome</keyword>
<evidence type="ECO:0000259" key="2">
    <source>
        <dbReference type="Pfam" id="PF01814"/>
    </source>
</evidence>
<feature type="domain" description="Hemerythrin-like" evidence="2">
    <location>
        <begin position="3"/>
        <end position="117"/>
    </location>
</feature>
<dbReference type="Gene3D" id="1.20.120.520">
    <property type="entry name" value="nmb1532 protein domain like"/>
    <property type="match status" value="1"/>
</dbReference>
<organism evidence="3 4">
    <name type="scientific">Azohydromonas lata</name>
    <dbReference type="NCBI Taxonomy" id="45677"/>
    <lineage>
        <taxon>Bacteria</taxon>
        <taxon>Pseudomonadati</taxon>
        <taxon>Pseudomonadota</taxon>
        <taxon>Betaproteobacteria</taxon>
        <taxon>Burkholderiales</taxon>
        <taxon>Sphaerotilaceae</taxon>
        <taxon>Azohydromonas</taxon>
    </lineage>
</organism>
<gene>
    <name evidence="3" type="ORF">SM757_19115</name>
</gene>
<evidence type="ECO:0000313" key="4">
    <source>
        <dbReference type="Proteomes" id="UP001293718"/>
    </source>
</evidence>
<protein>
    <submittedName>
        <fullName evidence="3">Hemerythrin domain-containing protein</fullName>
    </submittedName>
</protein>
<evidence type="ECO:0000256" key="1">
    <source>
        <dbReference type="SAM" id="MobiDB-lite"/>
    </source>
</evidence>
<dbReference type="Proteomes" id="UP001293718">
    <property type="component" value="Unassembled WGS sequence"/>
</dbReference>
<accession>A0ABU5IID2</accession>
<feature type="compositionally biased region" description="Basic and acidic residues" evidence="1">
    <location>
        <begin position="99"/>
        <end position="109"/>
    </location>
</feature>